<keyword evidence="3 6" id="KW-1133">Transmembrane helix</keyword>
<reference evidence="7" key="2">
    <citation type="submission" date="2023-06" db="EMBL/GenBank/DDBJ databases">
        <authorList>
            <consortium name="Lawrence Berkeley National Laboratory"/>
            <person name="Mondo S.J."/>
            <person name="Hensen N."/>
            <person name="Bonometti L."/>
            <person name="Westerberg I."/>
            <person name="Brannstrom I.O."/>
            <person name="Guillou S."/>
            <person name="Cros-Aarteil S."/>
            <person name="Calhoun S."/>
            <person name="Haridas S."/>
            <person name="Kuo A."/>
            <person name="Pangilinan J."/>
            <person name="Riley R."/>
            <person name="Labutti K."/>
            <person name="Andreopoulos B."/>
            <person name="Lipzen A."/>
            <person name="Chen C."/>
            <person name="Yanf M."/>
            <person name="Daum C."/>
            <person name="Ng V."/>
            <person name="Clum A."/>
            <person name="Steindorff A."/>
            <person name="Ohm R."/>
            <person name="Martin F."/>
            <person name="Silar P."/>
            <person name="Natvig D."/>
            <person name="Lalanne C."/>
            <person name="Gautier V."/>
            <person name="Ament-Velasquez S.L."/>
            <person name="Kruys A."/>
            <person name="Hutchinson M.I."/>
            <person name="Powell A.J."/>
            <person name="Barry K."/>
            <person name="Miller A.N."/>
            <person name="Grigoriev I.V."/>
            <person name="Debuchy R."/>
            <person name="Gladieux P."/>
            <person name="Thoren M.H."/>
            <person name="Johannesson H."/>
        </authorList>
    </citation>
    <scope>NUCLEOTIDE SEQUENCE</scope>
    <source>
        <strain evidence="7">PSN324</strain>
    </source>
</reference>
<feature type="compositionally biased region" description="Polar residues" evidence="5">
    <location>
        <begin position="1"/>
        <end position="10"/>
    </location>
</feature>
<dbReference type="Pfam" id="PF01040">
    <property type="entry name" value="UbiA"/>
    <property type="match status" value="1"/>
</dbReference>
<evidence type="ECO:0000256" key="4">
    <source>
        <dbReference type="ARBA" id="ARBA00023136"/>
    </source>
</evidence>
<evidence type="ECO:0000256" key="3">
    <source>
        <dbReference type="ARBA" id="ARBA00022989"/>
    </source>
</evidence>
<evidence type="ECO:0000313" key="8">
    <source>
        <dbReference type="Proteomes" id="UP001321749"/>
    </source>
</evidence>
<dbReference type="PANTHER" id="PTHR42723">
    <property type="entry name" value="CHLOROPHYLL SYNTHASE"/>
    <property type="match status" value="1"/>
</dbReference>
<reference evidence="7" key="1">
    <citation type="journal article" date="2023" name="Mol. Phylogenet. Evol.">
        <title>Genome-scale phylogeny and comparative genomics of the fungal order Sordariales.</title>
        <authorList>
            <person name="Hensen N."/>
            <person name="Bonometti L."/>
            <person name="Westerberg I."/>
            <person name="Brannstrom I.O."/>
            <person name="Guillou S."/>
            <person name="Cros-Aarteil S."/>
            <person name="Calhoun S."/>
            <person name="Haridas S."/>
            <person name="Kuo A."/>
            <person name="Mondo S."/>
            <person name="Pangilinan J."/>
            <person name="Riley R."/>
            <person name="LaButti K."/>
            <person name="Andreopoulos B."/>
            <person name="Lipzen A."/>
            <person name="Chen C."/>
            <person name="Yan M."/>
            <person name="Daum C."/>
            <person name="Ng V."/>
            <person name="Clum A."/>
            <person name="Steindorff A."/>
            <person name="Ohm R.A."/>
            <person name="Martin F."/>
            <person name="Silar P."/>
            <person name="Natvig D.O."/>
            <person name="Lalanne C."/>
            <person name="Gautier V."/>
            <person name="Ament-Velasquez S.L."/>
            <person name="Kruys A."/>
            <person name="Hutchinson M.I."/>
            <person name="Powell A.J."/>
            <person name="Barry K."/>
            <person name="Miller A.N."/>
            <person name="Grigoriev I.V."/>
            <person name="Debuchy R."/>
            <person name="Gladieux P."/>
            <person name="Hiltunen Thoren M."/>
            <person name="Johannesson H."/>
        </authorList>
    </citation>
    <scope>NUCLEOTIDE SEQUENCE</scope>
    <source>
        <strain evidence="7">PSN324</strain>
    </source>
</reference>
<dbReference type="CDD" id="cd13965">
    <property type="entry name" value="PT_UbiA_3"/>
    <property type="match status" value="1"/>
</dbReference>
<evidence type="ECO:0000256" key="1">
    <source>
        <dbReference type="ARBA" id="ARBA00004141"/>
    </source>
</evidence>
<evidence type="ECO:0000256" key="6">
    <source>
        <dbReference type="SAM" id="Phobius"/>
    </source>
</evidence>
<dbReference type="PANTHER" id="PTHR42723:SF1">
    <property type="entry name" value="CHLOROPHYLL SYNTHASE, CHLOROPLASTIC"/>
    <property type="match status" value="1"/>
</dbReference>
<proteinExistence type="predicted"/>
<dbReference type="AlphaFoldDB" id="A0AAV9HMZ7"/>
<feature type="region of interest" description="Disordered" evidence="5">
    <location>
        <begin position="1"/>
        <end position="36"/>
    </location>
</feature>
<comment type="subcellular location">
    <subcellularLocation>
        <location evidence="1">Membrane</location>
        <topology evidence="1">Multi-pass membrane protein</topology>
    </subcellularLocation>
</comment>
<gene>
    <name evidence="7" type="ORF">QBC42DRAFT_272348</name>
</gene>
<dbReference type="InterPro" id="IPR000537">
    <property type="entry name" value="UbiA_prenyltransferase"/>
</dbReference>
<accession>A0AAV9HMZ7</accession>
<dbReference type="GO" id="GO:0016765">
    <property type="term" value="F:transferase activity, transferring alkyl or aryl (other than methyl) groups"/>
    <property type="evidence" value="ECO:0007669"/>
    <property type="project" value="InterPro"/>
</dbReference>
<evidence type="ECO:0000313" key="7">
    <source>
        <dbReference type="EMBL" id="KAK4460431.1"/>
    </source>
</evidence>
<dbReference type="GO" id="GO:0016020">
    <property type="term" value="C:membrane"/>
    <property type="evidence" value="ECO:0007669"/>
    <property type="project" value="UniProtKB-SubCell"/>
</dbReference>
<comment type="caution">
    <text evidence="7">The sequence shown here is derived from an EMBL/GenBank/DDBJ whole genome shotgun (WGS) entry which is preliminary data.</text>
</comment>
<organism evidence="7 8">
    <name type="scientific">Cladorrhinum samala</name>
    <dbReference type="NCBI Taxonomy" id="585594"/>
    <lineage>
        <taxon>Eukaryota</taxon>
        <taxon>Fungi</taxon>
        <taxon>Dikarya</taxon>
        <taxon>Ascomycota</taxon>
        <taxon>Pezizomycotina</taxon>
        <taxon>Sordariomycetes</taxon>
        <taxon>Sordariomycetidae</taxon>
        <taxon>Sordariales</taxon>
        <taxon>Podosporaceae</taxon>
        <taxon>Cladorrhinum</taxon>
    </lineage>
</organism>
<feature type="transmembrane region" description="Helical" evidence="6">
    <location>
        <begin position="318"/>
        <end position="335"/>
    </location>
</feature>
<dbReference type="InterPro" id="IPR050475">
    <property type="entry name" value="Prenyltransferase_related"/>
</dbReference>
<feature type="compositionally biased region" description="Low complexity" evidence="5">
    <location>
        <begin position="19"/>
        <end position="32"/>
    </location>
</feature>
<name>A0AAV9HMZ7_9PEZI</name>
<evidence type="ECO:0000256" key="2">
    <source>
        <dbReference type="ARBA" id="ARBA00022692"/>
    </source>
</evidence>
<protein>
    <submittedName>
        <fullName evidence="7">UbiA prenyltransferase family-domain-containing protein</fullName>
    </submittedName>
</protein>
<sequence>MSNTDYQTMPRSKDAENQSLLSSSSPSTSDLLQPAQHKPVLTRNPLSWIKGVPFLIWQFTENDFPTFIIPNSAFGIFGALAGSRLLDGPPPTTAEVLCRVPVVIGYNWYMTFIFDLANQRGADSVEEDRVNKPWRPIPCGYATMEHARALLLSSIPLALAANWYLDVWHEGIWILVLVWMYNDLRGGDHMLRDPLIAAGSLGFNGGSLRLAGGPGRTVSDEGKMWTLMIALVILTTGYIQDLKDQVGDKLRDRKSVPILLGDGLSRFVIGSFILGWSFVCAYFWKLTLWAFIVPVALGAGIGLNGLMKRNREADYATWRTWCFWLIVLFALPVLSRF</sequence>
<feature type="transmembrane region" description="Helical" evidence="6">
    <location>
        <begin position="290"/>
        <end position="306"/>
    </location>
</feature>
<keyword evidence="2 6" id="KW-0812">Transmembrane</keyword>
<keyword evidence="4 6" id="KW-0472">Membrane</keyword>
<keyword evidence="8" id="KW-1185">Reference proteome</keyword>
<dbReference type="Proteomes" id="UP001321749">
    <property type="component" value="Unassembled WGS sequence"/>
</dbReference>
<dbReference type="EMBL" id="MU865012">
    <property type="protein sequence ID" value="KAK4460431.1"/>
    <property type="molecule type" value="Genomic_DNA"/>
</dbReference>
<evidence type="ECO:0000256" key="5">
    <source>
        <dbReference type="SAM" id="MobiDB-lite"/>
    </source>
</evidence>